<accession>A0ABV5I9X4</accession>
<comment type="caution">
    <text evidence="2">The sequence shown here is derived from an EMBL/GenBank/DDBJ whole genome shotgun (WGS) entry which is preliminary data.</text>
</comment>
<dbReference type="PANTHER" id="PTHR11647">
    <property type="entry name" value="HYDRANTOINASE/DIHYDROPYRIMIDINASE FAMILY MEMBER"/>
    <property type="match status" value="1"/>
</dbReference>
<dbReference type="Proteomes" id="UP001589647">
    <property type="component" value="Unassembled WGS sequence"/>
</dbReference>
<gene>
    <name evidence="2" type="ORF">ACFFV7_09015</name>
</gene>
<dbReference type="Pfam" id="PF07969">
    <property type="entry name" value="Amidohydro_3"/>
    <property type="match status" value="1"/>
</dbReference>
<evidence type="ECO:0000259" key="1">
    <source>
        <dbReference type="Pfam" id="PF07969"/>
    </source>
</evidence>
<evidence type="ECO:0000313" key="2">
    <source>
        <dbReference type="EMBL" id="MFB9201327.1"/>
    </source>
</evidence>
<dbReference type="PANTHER" id="PTHR11647:SF1">
    <property type="entry name" value="COLLAPSIN RESPONSE MEDIATOR PROTEIN"/>
    <property type="match status" value="1"/>
</dbReference>
<dbReference type="InterPro" id="IPR011059">
    <property type="entry name" value="Metal-dep_hydrolase_composite"/>
</dbReference>
<protein>
    <submittedName>
        <fullName evidence="2">Amidohydrolase family protein</fullName>
    </submittedName>
</protein>
<organism evidence="2 3">
    <name type="scientific">Nonomuraea spiralis</name>
    <dbReference type="NCBI Taxonomy" id="46182"/>
    <lineage>
        <taxon>Bacteria</taxon>
        <taxon>Bacillati</taxon>
        <taxon>Actinomycetota</taxon>
        <taxon>Actinomycetes</taxon>
        <taxon>Streptosporangiales</taxon>
        <taxon>Streptosporangiaceae</taxon>
        <taxon>Nonomuraea</taxon>
    </lineage>
</organism>
<dbReference type="SUPFAM" id="SSF51556">
    <property type="entry name" value="Metallo-dependent hydrolases"/>
    <property type="match status" value="1"/>
</dbReference>
<dbReference type="Gene3D" id="3.30.1490.130">
    <property type="entry name" value="D-aminoacylase. Domain 3"/>
    <property type="match status" value="1"/>
</dbReference>
<dbReference type="InterPro" id="IPR032466">
    <property type="entry name" value="Metal_Hydrolase"/>
</dbReference>
<dbReference type="InterPro" id="IPR023100">
    <property type="entry name" value="D-aminoacylase_insert_dom_sf"/>
</dbReference>
<dbReference type="Gene3D" id="3.20.20.140">
    <property type="entry name" value="Metal-dependent hydrolases"/>
    <property type="match status" value="1"/>
</dbReference>
<sequence>MTDRTSYRERHNRMHDLILRGGTLHDGFGSPGRTADVAIGGGRVTATGRDLGRAARVVDVDGLVVAPGFVDPHSHSDTVPFMAGAQPFKLWQGVTTEIVGNCGFSCGPATPESAGFTPEVLSEHTFATFGGYLDAVEREGTTNNLAVLVGHNTLRTAACGMDAALRPGAPARMTELAEEAFAAGACGLSSGLEYVPGAYAATGELIALARAARRRNLVYATHLRSESEGLADALDEALEVATAAGIRLQVSHCKASGRAVHGSSAMLLDKLAAARVRGVDVRADVYPYRAFCTGLVALLPPAACEGGETELVRRLADPDARRALRALAEDPLRTTGVGLWREAHPEDVHLLRHASAAVTGRRLADVLDGRDPWDALCDLLIADPHADGVFHTMHDDDVTRIMRHPLVSIGSDGGPPGGPNHPRTYGTFPTFLGAYVRERGIVPMAEAIRKVGSATAAQFGLADRGWLGRGAVADVCVFDPEALRHDGTYDEPATRPAGVVHVLLGGRMVIDGGEFTGGRHGRLLRGGQA</sequence>
<proteinExistence type="predicted"/>
<dbReference type="InterPro" id="IPR050378">
    <property type="entry name" value="Metallo-dep_Hydrolases_sf"/>
</dbReference>
<evidence type="ECO:0000313" key="3">
    <source>
        <dbReference type="Proteomes" id="UP001589647"/>
    </source>
</evidence>
<dbReference type="InterPro" id="IPR013108">
    <property type="entry name" value="Amidohydro_3"/>
</dbReference>
<name>A0ABV5I9X4_9ACTN</name>
<dbReference type="RefSeq" id="WP_229824423.1">
    <property type="nucleotide sequence ID" value="NZ_BMRC01000012.1"/>
</dbReference>
<feature type="domain" description="Amidohydrolase 3" evidence="1">
    <location>
        <begin position="56"/>
        <end position="509"/>
    </location>
</feature>
<keyword evidence="3" id="KW-1185">Reference proteome</keyword>
<dbReference type="SUPFAM" id="SSF51338">
    <property type="entry name" value="Composite domain of metallo-dependent hydrolases"/>
    <property type="match status" value="1"/>
</dbReference>
<dbReference type="Gene3D" id="2.30.40.10">
    <property type="entry name" value="Urease, subunit C, domain 1"/>
    <property type="match status" value="1"/>
</dbReference>
<reference evidence="2 3" key="1">
    <citation type="submission" date="2024-09" db="EMBL/GenBank/DDBJ databases">
        <authorList>
            <person name="Sun Q."/>
            <person name="Mori K."/>
        </authorList>
    </citation>
    <scope>NUCLEOTIDE SEQUENCE [LARGE SCALE GENOMIC DNA]</scope>
    <source>
        <strain evidence="2 3">CCM 3426</strain>
    </source>
</reference>
<dbReference type="EMBL" id="JBHMEI010000004">
    <property type="protein sequence ID" value="MFB9201327.1"/>
    <property type="molecule type" value="Genomic_DNA"/>
</dbReference>